<reference evidence="5" key="1">
    <citation type="journal article" date="2020" name="Nat. Commun.">
        <title>Large-scale genome sequencing of mycorrhizal fungi provides insights into the early evolution of symbiotic traits.</title>
        <authorList>
            <person name="Miyauchi S."/>
            <person name="Kiss E."/>
            <person name="Kuo A."/>
            <person name="Drula E."/>
            <person name="Kohler A."/>
            <person name="Sanchez-Garcia M."/>
            <person name="Morin E."/>
            <person name="Andreopoulos B."/>
            <person name="Barry K.W."/>
            <person name="Bonito G."/>
            <person name="Buee M."/>
            <person name="Carver A."/>
            <person name="Chen C."/>
            <person name="Cichocki N."/>
            <person name="Clum A."/>
            <person name="Culley D."/>
            <person name="Crous P.W."/>
            <person name="Fauchery L."/>
            <person name="Girlanda M."/>
            <person name="Hayes R.D."/>
            <person name="Keri Z."/>
            <person name="LaButti K."/>
            <person name="Lipzen A."/>
            <person name="Lombard V."/>
            <person name="Magnuson J."/>
            <person name="Maillard F."/>
            <person name="Murat C."/>
            <person name="Nolan M."/>
            <person name="Ohm R.A."/>
            <person name="Pangilinan J."/>
            <person name="Pereira M.F."/>
            <person name="Perotto S."/>
            <person name="Peter M."/>
            <person name="Pfister S."/>
            <person name="Riley R."/>
            <person name="Sitrit Y."/>
            <person name="Stielow J.B."/>
            <person name="Szollosi G."/>
            <person name="Zifcakova L."/>
            <person name="Stursova M."/>
            <person name="Spatafora J.W."/>
            <person name="Tedersoo L."/>
            <person name="Vaario L.M."/>
            <person name="Yamada A."/>
            <person name="Yan M."/>
            <person name="Wang P."/>
            <person name="Xu J."/>
            <person name="Bruns T."/>
            <person name="Baldrian P."/>
            <person name="Vilgalys R."/>
            <person name="Dunand C."/>
            <person name="Henrissat B."/>
            <person name="Grigoriev I.V."/>
            <person name="Hibbett D."/>
            <person name="Nagy L.G."/>
            <person name="Martin F.M."/>
        </authorList>
    </citation>
    <scope>NUCLEOTIDE SEQUENCE</scope>
    <source>
        <strain evidence="5">UP504</strain>
    </source>
</reference>
<evidence type="ECO:0000256" key="4">
    <source>
        <dbReference type="PROSITE-ProRule" id="PRU00810"/>
    </source>
</evidence>
<dbReference type="PANTHER" id="PTHR12346:SF0">
    <property type="entry name" value="SIN3A, ISOFORM G"/>
    <property type="match status" value="1"/>
</dbReference>
<dbReference type="AlphaFoldDB" id="A0A9P6ARS3"/>
<name>A0A9P6ARS3_9AGAM</name>
<dbReference type="GO" id="GO:0000122">
    <property type="term" value="P:negative regulation of transcription by RNA polymerase II"/>
    <property type="evidence" value="ECO:0007669"/>
    <property type="project" value="TreeGrafter"/>
</dbReference>
<dbReference type="InterPro" id="IPR003822">
    <property type="entry name" value="PAH"/>
</dbReference>
<protein>
    <submittedName>
        <fullName evidence="5">Uncharacterized protein</fullName>
    </submittedName>
</protein>
<dbReference type="InterPro" id="IPR036600">
    <property type="entry name" value="PAH_sf"/>
</dbReference>
<evidence type="ECO:0000313" key="5">
    <source>
        <dbReference type="EMBL" id="KAF9510686.1"/>
    </source>
</evidence>
<dbReference type="GO" id="GO:0003714">
    <property type="term" value="F:transcription corepressor activity"/>
    <property type="evidence" value="ECO:0007669"/>
    <property type="project" value="InterPro"/>
</dbReference>
<evidence type="ECO:0000256" key="3">
    <source>
        <dbReference type="ARBA" id="ARBA00023242"/>
    </source>
</evidence>
<dbReference type="PROSITE" id="PS51477">
    <property type="entry name" value="PAH"/>
    <property type="match status" value="1"/>
</dbReference>
<evidence type="ECO:0000256" key="2">
    <source>
        <dbReference type="ARBA" id="ARBA00022491"/>
    </source>
</evidence>
<dbReference type="EMBL" id="MU129012">
    <property type="protein sequence ID" value="KAF9510686.1"/>
    <property type="molecule type" value="Genomic_DNA"/>
</dbReference>
<comment type="subcellular location">
    <subcellularLocation>
        <location evidence="1 4">Nucleus</location>
    </subcellularLocation>
</comment>
<sequence length="143" mass="15932">MTPKLSRQICPNDLRLLVPDRSISKMPSHTSIILKAKFSDQPSVYNQLLDIMRNFKSQAIDAQGAIDRVSVLLTGHRSLLQVFNTFLPARHRIERSQDGLTTTVIVPRPSGTTTTAARPAMHYLSRCDGLNLTITDPISPHET</sequence>
<proteinExistence type="predicted"/>
<dbReference type="Pfam" id="PF02671">
    <property type="entry name" value="PAH"/>
    <property type="match status" value="1"/>
</dbReference>
<keyword evidence="2" id="KW-0678">Repressor</keyword>
<gene>
    <name evidence="5" type="ORF">BS47DRAFT_1407225</name>
</gene>
<dbReference type="PANTHER" id="PTHR12346">
    <property type="entry name" value="SIN3B-RELATED"/>
    <property type="match status" value="1"/>
</dbReference>
<keyword evidence="3 4" id="KW-0539">Nucleus</keyword>
<dbReference type="OrthoDB" id="10265969at2759"/>
<comment type="caution">
    <text evidence="5">The sequence shown here is derived from an EMBL/GenBank/DDBJ whole genome shotgun (WGS) entry which is preliminary data.</text>
</comment>
<dbReference type="SUPFAM" id="SSF47762">
    <property type="entry name" value="PAH2 domain"/>
    <property type="match status" value="1"/>
</dbReference>
<organism evidence="5 6">
    <name type="scientific">Hydnum rufescens UP504</name>
    <dbReference type="NCBI Taxonomy" id="1448309"/>
    <lineage>
        <taxon>Eukaryota</taxon>
        <taxon>Fungi</taxon>
        <taxon>Dikarya</taxon>
        <taxon>Basidiomycota</taxon>
        <taxon>Agaricomycotina</taxon>
        <taxon>Agaricomycetes</taxon>
        <taxon>Cantharellales</taxon>
        <taxon>Hydnaceae</taxon>
        <taxon>Hydnum</taxon>
    </lineage>
</organism>
<keyword evidence="6" id="KW-1185">Reference proteome</keyword>
<evidence type="ECO:0000313" key="6">
    <source>
        <dbReference type="Proteomes" id="UP000886523"/>
    </source>
</evidence>
<dbReference type="GO" id="GO:0070822">
    <property type="term" value="C:Sin3-type complex"/>
    <property type="evidence" value="ECO:0007669"/>
    <property type="project" value="TreeGrafter"/>
</dbReference>
<dbReference type="FunFam" id="1.20.1160.11:FF:000001">
    <property type="entry name" value="Paired amphipathic helix protein Sin3"/>
    <property type="match status" value="1"/>
</dbReference>
<dbReference type="Proteomes" id="UP000886523">
    <property type="component" value="Unassembled WGS sequence"/>
</dbReference>
<dbReference type="InterPro" id="IPR039774">
    <property type="entry name" value="Sin3-like"/>
</dbReference>
<accession>A0A9P6ARS3</accession>
<evidence type="ECO:0000256" key="1">
    <source>
        <dbReference type="ARBA" id="ARBA00004123"/>
    </source>
</evidence>
<dbReference type="Gene3D" id="1.20.1160.11">
    <property type="entry name" value="Paired amphipathic helix"/>
    <property type="match status" value="1"/>
</dbReference>